<organism evidence="1 2">
    <name type="scientific">Fluviicola chungangensis</name>
    <dbReference type="NCBI Taxonomy" id="2597671"/>
    <lineage>
        <taxon>Bacteria</taxon>
        <taxon>Pseudomonadati</taxon>
        <taxon>Bacteroidota</taxon>
        <taxon>Flavobacteriia</taxon>
        <taxon>Flavobacteriales</taxon>
        <taxon>Crocinitomicaceae</taxon>
        <taxon>Fluviicola</taxon>
    </lineage>
</organism>
<dbReference type="AlphaFoldDB" id="A0A556N419"/>
<dbReference type="Gene3D" id="3.90.1150.30">
    <property type="match status" value="1"/>
</dbReference>
<dbReference type="RefSeq" id="WP_144332320.1">
    <property type="nucleotide sequence ID" value="NZ_VLPL01000002.1"/>
</dbReference>
<dbReference type="PANTHER" id="PTHR35145">
    <property type="entry name" value="CYTOPLASMIC PROTEIN-RELATED"/>
    <property type="match status" value="1"/>
</dbReference>
<dbReference type="GO" id="GO:0003677">
    <property type="term" value="F:DNA binding"/>
    <property type="evidence" value="ECO:0007669"/>
    <property type="project" value="UniProtKB-KW"/>
</dbReference>
<accession>A0A556N419</accession>
<dbReference type="EMBL" id="VLPL01000002">
    <property type="protein sequence ID" value="TSJ46783.1"/>
    <property type="molecule type" value="Genomic_DNA"/>
</dbReference>
<comment type="caution">
    <text evidence="1">The sequence shown here is derived from an EMBL/GenBank/DDBJ whole genome shotgun (WGS) entry which is preliminary data.</text>
</comment>
<name>A0A556N419_9FLAO</name>
<dbReference type="InterPro" id="IPR058532">
    <property type="entry name" value="YjbR/MT2646/Rv2570-like"/>
</dbReference>
<proteinExistence type="predicted"/>
<dbReference type="OrthoDB" id="9789813at2"/>
<evidence type="ECO:0000313" key="1">
    <source>
        <dbReference type="EMBL" id="TSJ46783.1"/>
    </source>
</evidence>
<reference evidence="1 2" key="1">
    <citation type="submission" date="2019-07" db="EMBL/GenBank/DDBJ databases">
        <authorList>
            <person name="Huq M.A."/>
        </authorList>
    </citation>
    <scope>NUCLEOTIDE SEQUENCE [LARGE SCALE GENOMIC DNA]</scope>
    <source>
        <strain evidence="1 2">MAH-3</strain>
    </source>
</reference>
<evidence type="ECO:0000313" key="2">
    <source>
        <dbReference type="Proteomes" id="UP000316008"/>
    </source>
</evidence>
<dbReference type="InterPro" id="IPR038056">
    <property type="entry name" value="YjbR-like_sf"/>
</dbReference>
<keyword evidence="1" id="KW-0238">DNA-binding</keyword>
<keyword evidence="2" id="KW-1185">Reference proteome</keyword>
<gene>
    <name evidence="1" type="ORF">FO442_04190</name>
</gene>
<protein>
    <submittedName>
        <fullName evidence="1">MmcQ/YjbR family DNA-binding protein</fullName>
    </submittedName>
</protein>
<dbReference type="InterPro" id="IPR007351">
    <property type="entry name" value="YjbR"/>
</dbReference>
<dbReference type="PANTHER" id="PTHR35145:SF1">
    <property type="entry name" value="CYTOPLASMIC PROTEIN"/>
    <property type="match status" value="1"/>
</dbReference>
<dbReference type="Pfam" id="PF04237">
    <property type="entry name" value="YjbR"/>
    <property type="match status" value="1"/>
</dbReference>
<dbReference type="SUPFAM" id="SSF142906">
    <property type="entry name" value="YjbR-like"/>
    <property type="match status" value="1"/>
</dbReference>
<dbReference type="Proteomes" id="UP000316008">
    <property type="component" value="Unassembled WGS sequence"/>
</dbReference>
<sequence>MHFDELIHFCFQLPGATETFPFDKRTLVIKVQNKMFALVDVEDPTGINLKCDPEKAIELRERYDGIQPGYHMSKKHWNTVSLEGLVDDSLIKELIVHSYDLVVSSLPKKLQDELKNR</sequence>